<dbReference type="PROSITE" id="PS00399">
    <property type="entry name" value="SUCCINYL_COA_LIG_2"/>
    <property type="match status" value="1"/>
</dbReference>
<dbReference type="NCBIfam" id="TIGR01019">
    <property type="entry name" value="sucCoAalpha"/>
    <property type="match status" value="1"/>
</dbReference>
<dbReference type="PANTHER" id="PTHR11117:SF2">
    <property type="entry name" value="SUCCINATE--COA LIGASE [ADP_GDP-FORMING] SUBUNIT ALPHA, MITOCHONDRIAL"/>
    <property type="match status" value="1"/>
</dbReference>
<evidence type="ECO:0000256" key="3">
    <source>
        <dbReference type="ARBA" id="ARBA00022741"/>
    </source>
</evidence>
<dbReference type="GO" id="GO:0000166">
    <property type="term" value="F:nucleotide binding"/>
    <property type="evidence" value="ECO:0007669"/>
    <property type="project" value="UniProtKB-KW"/>
</dbReference>
<dbReference type="HAMAP" id="MF_01988">
    <property type="entry name" value="Succ_CoA_alpha"/>
    <property type="match status" value="1"/>
</dbReference>
<accession>A0A382DAV8</accession>
<dbReference type="Gene3D" id="3.40.50.261">
    <property type="entry name" value="Succinyl-CoA synthetase domains"/>
    <property type="match status" value="1"/>
</dbReference>
<dbReference type="NCBIfam" id="NF004230">
    <property type="entry name" value="PRK05678.1"/>
    <property type="match status" value="1"/>
</dbReference>
<dbReference type="Pfam" id="PF00549">
    <property type="entry name" value="Ligase_CoA"/>
    <property type="match status" value="1"/>
</dbReference>
<dbReference type="EMBL" id="UINC01038321">
    <property type="protein sequence ID" value="SVB35172.1"/>
    <property type="molecule type" value="Genomic_DNA"/>
</dbReference>
<evidence type="ECO:0000259" key="4">
    <source>
        <dbReference type="SMART" id="SM00881"/>
    </source>
</evidence>
<dbReference type="GO" id="GO:0004775">
    <property type="term" value="F:succinate-CoA ligase (ADP-forming) activity"/>
    <property type="evidence" value="ECO:0007669"/>
    <property type="project" value="TreeGrafter"/>
</dbReference>
<dbReference type="PRINTS" id="PR01798">
    <property type="entry name" value="SCOASYNTHASE"/>
</dbReference>
<dbReference type="Pfam" id="PF02629">
    <property type="entry name" value="CoA_binding"/>
    <property type="match status" value="1"/>
</dbReference>
<feature type="domain" description="CoA-binding" evidence="4">
    <location>
        <begin position="4"/>
        <end position="101"/>
    </location>
</feature>
<feature type="non-terminal residue" evidence="5">
    <location>
        <position position="280"/>
    </location>
</feature>
<keyword evidence="2" id="KW-0436">Ligase</keyword>
<sequence>MSIFVNSKTRLLVQGVTGREGGFHTEQCLTYGTNVVAGVTPGKGGHVVAGKIPVFESVHQAVNETGANVSLIFVPAPFAQDAMLEAVDAGIELIICIGEGVPILDSARTLNFVSKNGARLLGPNCPGIISPGERCKVGIMPGYIHLAGKVGVVSRSGTLSYEAVSQLTALGIGQSTCVGIGGDPLIGTDFVDVLKLFNQDPETELIVLIGEIGGNMEQEAARYIKEHVTKPVAAFIAGATAPTGKRMGHAGAIITGSDGTAAEKKSALENAGVVIIPSPG</sequence>
<evidence type="ECO:0000256" key="1">
    <source>
        <dbReference type="ARBA" id="ARBA00022532"/>
    </source>
</evidence>
<dbReference type="InterPro" id="IPR036291">
    <property type="entry name" value="NAD(P)-bd_dom_sf"/>
</dbReference>
<dbReference type="InterPro" id="IPR017440">
    <property type="entry name" value="Cit_synth/succinyl-CoA_lig_AS"/>
</dbReference>
<dbReference type="GO" id="GO:0004776">
    <property type="term" value="F:succinate-CoA ligase (GDP-forming) activity"/>
    <property type="evidence" value="ECO:0007669"/>
    <property type="project" value="TreeGrafter"/>
</dbReference>
<dbReference type="SMART" id="SM00881">
    <property type="entry name" value="CoA_binding"/>
    <property type="match status" value="1"/>
</dbReference>
<dbReference type="Gene3D" id="3.40.50.720">
    <property type="entry name" value="NAD(P)-binding Rossmann-like Domain"/>
    <property type="match status" value="1"/>
</dbReference>
<reference evidence="5" key="1">
    <citation type="submission" date="2018-05" db="EMBL/GenBank/DDBJ databases">
        <authorList>
            <person name="Lanie J.A."/>
            <person name="Ng W.-L."/>
            <person name="Kazmierczak K.M."/>
            <person name="Andrzejewski T.M."/>
            <person name="Davidsen T.M."/>
            <person name="Wayne K.J."/>
            <person name="Tettelin H."/>
            <person name="Glass J.I."/>
            <person name="Rusch D."/>
            <person name="Podicherti R."/>
            <person name="Tsui H.-C.T."/>
            <person name="Winkler M.E."/>
        </authorList>
    </citation>
    <scope>NUCLEOTIDE SEQUENCE</scope>
</reference>
<name>A0A382DAV8_9ZZZZ</name>
<dbReference type="PANTHER" id="PTHR11117">
    <property type="entry name" value="SUCCINYL-COA LIGASE SUBUNIT ALPHA"/>
    <property type="match status" value="1"/>
</dbReference>
<dbReference type="FunFam" id="3.40.50.261:FF:000006">
    <property type="entry name" value="Succinate--CoA ligase [ADP-forming] subunit alpha"/>
    <property type="match status" value="1"/>
</dbReference>
<proteinExistence type="inferred from homology"/>
<dbReference type="InterPro" id="IPR005811">
    <property type="entry name" value="SUCC_ACL_C"/>
</dbReference>
<dbReference type="PROSITE" id="PS01216">
    <property type="entry name" value="SUCCINYL_COA_LIG_1"/>
    <property type="match status" value="1"/>
</dbReference>
<dbReference type="PIRSF" id="PIRSF001553">
    <property type="entry name" value="SucCS_alpha"/>
    <property type="match status" value="1"/>
</dbReference>
<dbReference type="InterPro" id="IPR003781">
    <property type="entry name" value="CoA-bd"/>
</dbReference>
<dbReference type="InterPro" id="IPR016102">
    <property type="entry name" value="Succinyl-CoA_synth-like"/>
</dbReference>
<evidence type="ECO:0000313" key="5">
    <source>
        <dbReference type="EMBL" id="SVB35172.1"/>
    </source>
</evidence>
<dbReference type="GO" id="GO:0006099">
    <property type="term" value="P:tricarboxylic acid cycle"/>
    <property type="evidence" value="ECO:0007669"/>
    <property type="project" value="UniProtKB-KW"/>
</dbReference>
<evidence type="ECO:0000256" key="2">
    <source>
        <dbReference type="ARBA" id="ARBA00022598"/>
    </source>
</evidence>
<dbReference type="InterPro" id="IPR033847">
    <property type="entry name" value="Citrt_syn/SCS-alpha_CS"/>
</dbReference>
<dbReference type="InterPro" id="IPR005810">
    <property type="entry name" value="CoA_lig_alpha"/>
</dbReference>
<dbReference type="FunFam" id="3.40.50.720:FF:000277">
    <property type="entry name" value="Succinate--CoA ligase [ADP-forming] subunit alpha"/>
    <property type="match status" value="1"/>
</dbReference>
<protein>
    <recommendedName>
        <fullName evidence="4">CoA-binding domain-containing protein</fullName>
    </recommendedName>
</protein>
<keyword evidence="1" id="KW-0816">Tricarboxylic acid cycle</keyword>
<dbReference type="SUPFAM" id="SSF52210">
    <property type="entry name" value="Succinyl-CoA synthetase domains"/>
    <property type="match status" value="1"/>
</dbReference>
<gene>
    <name evidence="5" type="ORF">METZ01_LOCUS188026</name>
</gene>
<dbReference type="AlphaFoldDB" id="A0A382DAV8"/>
<keyword evidence="3" id="KW-0547">Nucleotide-binding</keyword>
<organism evidence="5">
    <name type="scientific">marine metagenome</name>
    <dbReference type="NCBI Taxonomy" id="408172"/>
    <lineage>
        <taxon>unclassified sequences</taxon>
        <taxon>metagenomes</taxon>
        <taxon>ecological metagenomes</taxon>
    </lineage>
</organism>
<dbReference type="GO" id="GO:0009361">
    <property type="term" value="C:succinate-CoA ligase complex (ADP-forming)"/>
    <property type="evidence" value="ECO:0007669"/>
    <property type="project" value="TreeGrafter"/>
</dbReference>
<dbReference type="SUPFAM" id="SSF51735">
    <property type="entry name" value="NAD(P)-binding Rossmann-fold domains"/>
    <property type="match status" value="1"/>
</dbReference>